<dbReference type="Proteomes" id="UP000681075">
    <property type="component" value="Unassembled WGS sequence"/>
</dbReference>
<keyword evidence="4" id="KW-1185">Reference proteome</keyword>
<keyword evidence="3" id="KW-0808">Transferase</keyword>
<dbReference type="SUPFAM" id="SSF56300">
    <property type="entry name" value="Metallo-dependent phosphatases"/>
    <property type="match status" value="1"/>
</dbReference>
<dbReference type="PIRSF" id="PIRSF000883">
    <property type="entry name" value="Pesterase_MJ0912"/>
    <property type="match status" value="1"/>
</dbReference>
<evidence type="ECO:0000313" key="3">
    <source>
        <dbReference type="EMBL" id="GIL39278.1"/>
    </source>
</evidence>
<dbReference type="GO" id="GO:0008168">
    <property type="term" value="F:methyltransferase activity"/>
    <property type="evidence" value="ECO:0007669"/>
    <property type="project" value="UniProtKB-KW"/>
</dbReference>
<keyword evidence="3" id="KW-0489">Methyltransferase</keyword>
<dbReference type="PANTHER" id="PTHR42850:SF2">
    <property type="entry name" value="BLL5683 PROTEIN"/>
    <property type="match status" value="1"/>
</dbReference>
<dbReference type="GO" id="GO:0005737">
    <property type="term" value="C:cytoplasm"/>
    <property type="evidence" value="ECO:0007669"/>
    <property type="project" value="TreeGrafter"/>
</dbReference>
<proteinExistence type="inferred from homology"/>
<dbReference type="CDD" id="cd00838">
    <property type="entry name" value="MPP_superfamily"/>
    <property type="match status" value="1"/>
</dbReference>
<dbReference type="GO" id="GO:0032259">
    <property type="term" value="P:methylation"/>
    <property type="evidence" value="ECO:0007669"/>
    <property type="project" value="UniProtKB-KW"/>
</dbReference>
<feature type="domain" description="Calcineurin-like phosphoesterase" evidence="2">
    <location>
        <begin position="5"/>
        <end position="183"/>
    </location>
</feature>
<comment type="similarity">
    <text evidence="1">Belongs to the metallophosphoesterase superfamily. YfcE family.</text>
</comment>
<reference evidence="3" key="1">
    <citation type="submission" date="2021-02" db="EMBL/GenBank/DDBJ databases">
        <title>Genome sequence of Rhodospirillales sp. strain TMPK1 isolated from soil.</title>
        <authorList>
            <person name="Nakai R."/>
            <person name="Kusada H."/>
            <person name="Tamaki H."/>
        </authorList>
    </citation>
    <scope>NUCLEOTIDE SEQUENCE</scope>
    <source>
        <strain evidence="3">TMPK1</strain>
    </source>
</reference>
<dbReference type="InterPro" id="IPR029052">
    <property type="entry name" value="Metallo-depent_PP-like"/>
</dbReference>
<dbReference type="InterPro" id="IPR011152">
    <property type="entry name" value="Pesterase_MJ0912"/>
</dbReference>
<dbReference type="InterPro" id="IPR024654">
    <property type="entry name" value="Calcineurin-like_PHP_lpxH"/>
</dbReference>
<dbReference type="Pfam" id="PF12850">
    <property type="entry name" value="Metallophos_2"/>
    <property type="match status" value="1"/>
</dbReference>
<evidence type="ECO:0000313" key="4">
    <source>
        <dbReference type="Proteomes" id="UP000681075"/>
    </source>
</evidence>
<dbReference type="AlphaFoldDB" id="A0A8S8X732"/>
<comment type="caution">
    <text evidence="3">The sequence shown here is derived from an EMBL/GenBank/DDBJ whole genome shotgun (WGS) entry which is preliminary data.</text>
</comment>
<accession>A0A8S8X732</accession>
<gene>
    <name evidence="3" type="ORF">TMPK1_15150</name>
</gene>
<evidence type="ECO:0000256" key="1">
    <source>
        <dbReference type="ARBA" id="ARBA00008950"/>
    </source>
</evidence>
<name>A0A8S8X732_9PROT</name>
<organism evidence="3 4">
    <name type="scientific">Roseiterribacter gracilis</name>
    <dbReference type="NCBI Taxonomy" id="2812848"/>
    <lineage>
        <taxon>Bacteria</taxon>
        <taxon>Pseudomonadati</taxon>
        <taxon>Pseudomonadota</taxon>
        <taxon>Alphaproteobacteria</taxon>
        <taxon>Rhodospirillales</taxon>
        <taxon>Roseiterribacteraceae</taxon>
        <taxon>Roseiterribacter</taxon>
    </lineage>
</organism>
<dbReference type="Gene3D" id="3.60.21.10">
    <property type="match status" value="1"/>
</dbReference>
<dbReference type="RefSeq" id="WP_420242384.1">
    <property type="nucleotide sequence ID" value="NZ_BOPV01000001.1"/>
</dbReference>
<evidence type="ECO:0000259" key="2">
    <source>
        <dbReference type="Pfam" id="PF12850"/>
    </source>
</evidence>
<dbReference type="InterPro" id="IPR050126">
    <property type="entry name" value="Ap4A_hydrolase"/>
</dbReference>
<dbReference type="GO" id="GO:0016791">
    <property type="term" value="F:phosphatase activity"/>
    <property type="evidence" value="ECO:0007669"/>
    <property type="project" value="TreeGrafter"/>
</dbReference>
<dbReference type="EMBL" id="BOPV01000001">
    <property type="protein sequence ID" value="GIL39278.1"/>
    <property type="molecule type" value="Genomic_DNA"/>
</dbReference>
<sequence>MIQQFAALADIHGNLTALDAVIADVERRGIATVVLLGDLLSGPLQPRETADRLMSLGAIAIAGNHERQLLQYARDKMGASDGFAADAITPAQRAWLATLPPTYQLDHDVLLCHGTPTDDLTYLLETIVPTGVRPATHDEVAARVGACDARLILCGHSHQPRMRRLDDGRLVVNPGSVGLQAYEDDHVYPHTAETGSPHARYAIFTRGESGWLVDFIAVPYAWNDEARIAESNGRSDWAMALRTGRV</sequence>
<dbReference type="PANTHER" id="PTHR42850">
    <property type="entry name" value="METALLOPHOSPHOESTERASE"/>
    <property type="match status" value="1"/>
</dbReference>
<protein>
    <submittedName>
        <fullName evidence="3">DNA methylase</fullName>
    </submittedName>
</protein>